<protein>
    <submittedName>
        <fullName evidence="2">Uncharacterized protein</fullName>
    </submittedName>
</protein>
<comment type="caution">
    <text evidence="2">The sequence shown here is derived from an EMBL/GenBank/DDBJ whole genome shotgun (WGS) entry which is preliminary data.</text>
</comment>
<sequence length="84" mass="9085">MKQVHEGKTQQVGRQGLLHFYGGCAQCLGNAREGGNIGVNRERAQHAENGKQHGQSPTRSAPERGEVVLHSESWVGKYCPGMSA</sequence>
<reference evidence="2" key="1">
    <citation type="submission" date="2019-08" db="EMBL/GenBank/DDBJ databases">
        <authorList>
            <person name="Kucharzyk K."/>
            <person name="Murdoch R.W."/>
            <person name="Higgins S."/>
            <person name="Loffler F."/>
        </authorList>
    </citation>
    <scope>NUCLEOTIDE SEQUENCE</scope>
</reference>
<evidence type="ECO:0000313" key="2">
    <source>
        <dbReference type="EMBL" id="MPN44338.1"/>
    </source>
</evidence>
<evidence type="ECO:0000256" key="1">
    <source>
        <dbReference type="SAM" id="MobiDB-lite"/>
    </source>
</evidence>
<feature type="compositionally biased region" description="Basic and acidic residues" evidence="1">
    <location>
        <begin position="40"/>
        <end position="51"/>
    </location>
</feature>
<gene>
    <name evidence="2" type="ORF">SDC9_191902</name>
</gene>
<dbReference type="AlphaFoldDB" id="A0A645HZA6"/>
<accession>A0A645HZA6</accession>
<dbReference type="EMBL" id="VSSQ01103389">
    <property type="protein sequence ID" value="MPN44338.1"/>
    <property type="molecule type" value="Genomic_DNA"/>
</dbReference>
<proteinExistence type="predicted"/>
<name>A0A645HZA6_9ZZZZ</name>
<organism evidence="2">
    <name type="scientific">bioreactor metagenome</name>
    <dbReference type="NCBI Taxonomy" id="1076179"/>
    <lineage>
        <taxon>unclassified sequences</taxon>
        <taxon>metagenomes</taxon>
        <taxon>ecological metagenomes</taxon>
    </lineage>
</organism>
<feature type="region of interest" description="Disordered" evidence="1">
    <location>
        <begin position="38"/>
        <end position="68"/>
    </location>
</feature>